<comment type="similarity">
    <text evidence="3 9">Belongs to the inositol monophosphatase superfamily.</text>
</comment>
<dbReference type="PROSITE" id="PS00630">
    <property type="entry name" value="IMP_2"/>
    <property type="match status" value="1"/>
</dbReference>
<dbReference type="CDD" id="cd01639">
    <property type="entry name" value="IMPase"/>
    <property type="match status" value="1"/>
</dbReference>
<name>A0A8D4VPE3_9GAMM</name>
<dbReference type="KEGG" id="moz:MoryE10_25690"/>
<accession>A0A8D4VPE3</accession>
<dbReference type="PANTHER" id="PTHR20854">
    <property type="entry name" value="INOSITOL MONOPHOSPHATASE"/>
    <property type="match status" value="1"/>
</dbReference>
<feature type="binding site" evidence="8">
    <location>
        <position position="86"/>
    </location>
    <ligand>
        <name>Mg(2+)</name>
        <dbReference type="ChEBI" id="CHEBI:18420"/>
        <label>1</label>
        <note>catalytic</note>
    </ligand>
</feature>
<organism evidence="10 11">
    <name type="scientific">Methylogaea oryzae</name>
    <dbReference type="NCBI Taxonomy" id="1295382"/>
    <lineage>
        <taxon>Bacteria</taxon>
        <taxon>Pseudomonadati</taxon>
        <taxon>Pseudomonadota</taxon>
        <taxon>Gammaproteobacteria</taxon>
        <taxon>Methylococcales</taxon>
        <taxon>Methylococcaceae</taxon>
        <taxon>Methylogaea</taxon>
    </lineage>
</organism>
<keyword evidence="6" id="KW-0804">Transcription</keyword>
<dbReference type="InterPro" id="IPR000760">
    <property type="entry name" value="Inositol_monophosphatase-like"/>
</dbReference>
<keyword evidence="7 8" id="KW-0460">Magnesium</keyword>
<dbReference type="FunFam" id="3.30.540.10:FF:000003">
    <property type="entry name" value="Inositol-1-monophosphatase"/>
    <property type="match status" value="1"/>
</dbReference>
<feature type="binding site" evidence="8">
    <location>
        <position position="67"/>
    </location>
    <ligand>
        <name>Mg(2+)</name>
        <dbReference type="ChEBI" id="CHEBI:18420"/>
        <label>1</label>
        <note>catalytic</note>
    </ligand>
</feature>
<evidence type="ECO:0000256" key="8">
    <source>
        <dbReference type="PIRSR" id="PIRSR600760-2"/>
    </source>
</evidence>
<dbReference type="InterPro" id="IPR020550">
    <property type="entry name" value="Inositol_monophosphatase_CS"/>
</dbReference>
<dbReference type="GO" id="GO:0031564">
    <property type="term" value="P:transcription antitermination"/>
    <property type="evidence" value="ECO:0007669"/>
    <property type="project" value="UniProtKB-KW"/>
</dbReference>
<keyword evidence="6" id="KW-0805">Transcription regulation</keyword>
<evidence type="ECO:0000256" key="7">
    <source>
        <dbReference type="ARBA" id="ARBA00022842"/>
    </source>
</evidence>
<dbReference type="InterPro" id="IPR033942">
    <property type="entry name" value="IMPase"/>
</dbReference>
<dbReference type="PROSITE" id="PS00629">
    <property type="entry name" value="IMP_1"/>
    <property type="match status" value="1"/>
</dbReference>
<feature type="binding site" evidence="8">
    <location>
        <position position="88"/>
    </location>
    <ligand>
        <name>Mg(2+)</name>
        <dbReference type="ChEBI" id="CHEBI:18420"/>
        <label>1</label>
        <note>catalytic</note>
    </ligand>
</feature>
<keyword evidence="5 9" id="KW-0378">Hydrolase</keyword>
<evidence type="ECO:0000313" key="10">
    <source>
        <dbReference type="EMBL" id="BBL71963.1"/>
    </source>
</evidence>
<dbReference type="GO" id="GO:0046854">
    <property type="term" value="P:phosphatidylinositol phosphate biosynthetic process"/>
    <property type="evidence" value="ECO:0007669"/>
    <property type="project" value="InterPro"/>
</dbReference>
<dbReference type="RefSeq" id="WP_221047285.1">
    <property type="nucleotide sequence ID" value="NZ_AP019782.1"/>
</dbReference>
<evidence type="ECO:0000256" key="9">
    <source>
        <dbReference type="RuleBase" id="RU364068"/>
    </source>
</evidence>
<evidence type="ECO:0000256" key="2">
    <source>
        <dbReference type="ARBA" id="ARBA00001946"/>
    </source>
</evidence>
<comment type="catalytic activity">
    <reaction evidence="1 9">
        <text>a myo-inositol phosphate + H2O = myo-inositol + phosphate</text>
        <dbReference type="Rhea" id="RHEA:24056"/>
        <dbReference type="ChEBI" id="CHEBI:15377"/>
        <dbReference type="ChEBI" id="CHEBI:17268"/>
        <dbReference type="ChEBI" id="CHEBI:43474"/>
        <dbReference type="ChEBI" id="CHEBI:84139"/>
        <dbReference type="EC" id="3.1.3.25"/>
    </reaction>
</comment>
<dbReference type="Proteomes" id="UP000824988">
    <property type="component" value="Chromosome"/>
</dbReference>
<dbReference type="InterPro" id="IPR020583">
    <property type="entry name" value="Inositol_monoP_metal-BS"/>
</dbReference>
<evidence type="ECO:0000256" key="1">
    <source>
        <dbReference type="ARBA" id="ARBA00001033"/>
    </source>
</evidence>
<evidence type="ECO:0000256" key="3">
    <source>
        <dbReference type="ARBA" id="ARBA00009759"/>
    </source>
</evidence>
<gene>
    <name evidence="10" type="primary">suhB</name>
    <name evidence="10" type="ORF">MoryE10_25690</name>
</gene>
<keyword evidence="4 8" id="KW-0479">Metal-binding</keyword>
<dbReference type="GO" id="GO:0046872">
    <property type="term" value="F:metal ion binding"/>
    <property type="evidence" value="ECO:0007669"/>
    <property type="project" value="UniProtKB-KW"/>
</dbReference>
<feature type="binding site" evidence="8">
    <location>
        <position position="214"/>
    </location>
    <ligand>
        <name>Mg(2+)</name>
        <dbReference type="ChEBI" id="CHEBI:18420"/>
        <label>1</label>
        <note>catalytic</note>
    </ligand>
</feature>
<dbReference type="GO" id="GO:0007165">
    <property type="term" value="P:signal transduction"/>
    <property type="evidence" value="ECO:0007669"/>
    <property type="project" value="TreeGrafter"/>
</dbReference>
<evidence type="ECO:0000256" key="6">
    <source>
        <dbReference type="ARBA" id="ARBA00022814"/>
    </source>
</evidence>
<keyword evidence="11" id="KW-1185">Reference proteome</keyword>
<comment type="cofactor">
    <cofactor evidence="2 8 9">
        <name>Mg(2+)</name>
        <dbReference type="ChEBI" id="CHEBI:18420"/>
    </cofactor>
</comment>
<proteinExistence type="inferred from homology"/>
<sequence>MDPMINIAVRAARAAGDIITRSLGKYDSYTVTQKTRNDFVSDVDKAAEQEIVHILSKAYPAHRFLGEEGGDHGRTADKDDYVWIIDPLDGTTNFLHGFPQFAVSIALQHRGKLERAVIYDPNRQDLFTAVRGGGAKLNNRKLRVTPQKGLKGALLGTGLPFKDQSYLDAYLGMLKDLIKDTAGIRRPGSAALDLAYVAAGWLDGFWEIGLLPWDMAAGVLLIQEAGGVVTDLEGGDRYMETGSLVAGGPKLHHAMIETIRPHLTENLRYNRA</sequence>
<dbReference type="EMBL" id="AP019782">
    <property type="protein sequence ID" value="BBL71963.1"/>
    <property type="molecule type" value="Genomic_DNA"/>
</dbReference>
<dbReference type="EC" id="3.1.3.25" evidence="9"/>
<keyword evidence="6" id="KW-0889">Transcription antitermination</keyword>
<dbReference type="GO" id="GO:0008934">
    <property type="term" value="F:inositol monophosphate 1-phosphatase activity"/>
    <property type="evidence" value="ECO:0007669"/>
    <property type="project" value="InterPro"/>
</dbReference>
<evidence type="ECO:0000256" key="5">
    <source>
        <dbReference type="ARBA" id="ARBA00022801"/>
    </source>
</evidence>
<evidence type="ECO:0000313" key="11">
    <source>
        <dbReference type="Proteomes" id="UP000824988"/>
    </source>
</evidence>
<dbReference type="Pfam" id="PF00459">
    <property type="entry name" value="Inositol_P"/>
    <property type="match status" value="1"/>
</dbReference>
<dbReference type="PANTHER" id="PTHR20854:SF4">
    <property type="entry name" value="INOSITOL-1-MONOPHOSPHATASE-RELATED"/>
    <property type="match status" value="1"/>
</dbReference>
<dbReference type="GO" id="GO:0006020">
    <property type="term" value="P:inositol metabolic process"/>
    <property type="evidence" value="ECO:0007669"/>
    <property type="project" value="TreeGrafter"/>
</dbReference>
<reference evidence="10" key="1">
    <citation type="submission" date="2019-06" db="EMBL/GenBank/DDBJ databases">
        <title>Complete genome sequence of Methylogaea oryzae strain JCM16910.</title>
        <authorList>
            <person name="Asakawa S."/>
        </authorList>
    </citation>
    <scope>NUCLEOTIDE SEQUENCE</scope>
    <source>
        <strain evidence="10">E10</strain>
    </source>
</reference>
<protein>
    <recommendedName>
        <fullName evidence="9">Inositol-1-monophosphatase</fullName>
        <ecNumber evidence="9">3.1.3.25</ecNumber>
    </recommendedName>
</protein>
<evidence type="ECO:0000256" key="4">
    <source>
        <dbReference type="ARBA" id="ARBA00022723"/>
    </source>
</evidence>
<dbReference type="AlphaFoldDB" id="A0A8D4VPE3"/>
<feature type="binding site" evidence="8">
    <location>
        <position position="89"/>
    </location>
    <ligand>
        <name>Mg(2+)</name>
        <dbReference type="ChEBI" id="CHEBI:18420"/>
        <label>1</label>
        <note>catalytic</note>
    </ligand>
</feature>